<dbReference type="PANTHER" id="PTHR33514">
    <property type="entry name" value="PROTEIN ABCI12, CHLOROPLASTIC"/>
    <property type="match status" value="1"/>
</dbReference>
<accession>A0A367ZKE7</accession>
<organism evidence="6 7">
    <name type="scientific">Candidatus Ozemobacter sibiricus</name>
    <dbReference type="NCBI Taxonomy" id="2268124"/>
    <lineage>
        <taxon>Bacteria</taxon>
        <taxon>Candidatus Ozemobacteria</taxon>
        <taxon>Candidatus Ozemobacterales</taxon>
        <taxon>Candidatus Ozemobacteraceae</taxon>
        <taxon>Candidatus Ozemobacter</taxon>
    </lineage>
</organism>
<dbReference type="InterPro" id="IPR003339">
    <property type="entry name" value="ABC/ECF_trnsptr_transmembrane"/>
</dbReference>
<name>A0A367ZKE7_9BACT</name>
<dbReference type="Pfam" id="PF02361">
    <property type="entry name" value="CbiQ"/>
    <property type="match status" value="1"/>
</dbReference>
<gene>
    <name evidence="6" type="ORF">OZSIB_1430</name>
</gene>
<dbReference type="CDD" id="cd16914">
    <property type="entry name" value="EcfT"/>
    <property type="match status" value="1"/>
</dbReference>
<dbReference type="EMBL" id="QOQW01000022">
    <property type="protein sequence ID" value="RCK78510.1"/>
    <property type="molecule type" value="Genomic_DNA"/>
</dbReference>
<evidence type="ECO:0000256" key="4">
    <source>
        <dbReference type="ARBA" id="ARBA00023136"/>
    </source>
</evidence>
<keyword evidence="3 5" id="KW-1133">Transmembrane helix</keyword>
<dbReference type="AlphaFoldDB" id="A0A367ZKE7"/>
<feature type="transmembrane region" description="Helical" evidence="5">
    <location>
        <begin position="125"/>
        <end position="148"/>
    </location>
</feature>
<evidence type="ECO:0000313" key="6">
    <source>
        <dbReference type="EMBL" id="RCK78510.1"/>
    </source>
</evidence>
<dbReference type="Proteomes" id="UP000252355">
    <property type="component" value="Unassembled WGS sequence"/>
</dbReference>
<keyword evidence="2 5" id="KW-0812">Transmembrane</keyword>
<feature type="transmembrane region" description="Helical" evidence="5">
    <location>
        <begin position="37"/>
        <end position="55"/>
    </location>
</feature>
<reference evidence="6 7" key="1">
    <citation type="submission" date="2018-05" db="EMBL/GenBank/DDBJ databases">
        <title>A metagenomic window into the 2 km-deep terrestrial subsurface aquifer revealed taxonomically and functionally diverse microbial community comprising novel uncultured bacterial lineages.</title>
        <authorList>
            <person name="Kadnikov V.V."/>
            <person name="Mardanov A.V."/>
            <person name="Beletsky A.V."/>
            <person name="Banks D."/>
            <person name="Pimenov N.V."/>
            <person name="Frank Y.A."/>
            <person name="Karnachuk O.V."/>
            <person name="Ravin N.V."/>
        </authorList>
    </citation>
    <scope>NUCLEOTIDE SEQUENCE [LARGE SCALE GENOMIC DNA]</scope>
    <source>
        <strain evidence="6">BY5</strain>
    </source>
</reference>
<evidence type="ECO:0008006" key="8">
    <source>
        <dbReference type="Google" id="ProtNLM"/>
    </source>
</evidence>
<feature type="transmembrane region" description="Helical" evidence="5">
    <location>
        <begin position="67"/>
        <end position="84"/>
    </location>
</feature>
<evidence type="ECO:0000256" key="1">
    <source>
        <dbReference type="ARBA" id="ARBA00004141"/>
    </source>
</evidence>
<evidence type="ECO:0000313" key="7">
    <source>
        <dbReference type="Proteomes" id="UP000252355"/>
    </source>
</evidence>
<dbReference type="PANTHER" id="PTHR33514:SF13">
    <property type="entry name" value="PROTEIN ABCI12, CHLOROPLASTIC"/>
    <property type="match status" value="1"/>
</dbReference>
<feature type="transmembrane region" description="Helical" evidence="5">
    <location>
        <begin position="228"/>
        <end position="249"/>
    </location>
</feature>
<protein>
    <recommendedName>
        <fullName evidence="8">Energy-coupling factor transporter transmembrane protein EcfT</fullName>
    </recommendedName>
</protein>
<proteinExistence type="predicted"/>
<dbReference type="GO" id="GO:0005886">
    <property type="term" value="C:plasma membrane"/>
    <property type="evidence" value="ECO:0007669"/>
    <property type="project" value="TreeGrafter"/>
</dbReference>
<evidence type="ECO:0000256" key="2">
    <source>
        <dbReference type="ARBA" id="ARBA00022692"/>
    </source>
</evidence>
<evidence type="ECO:0000256" key="3">
    <source>
        <dbReference type="ARBA" id="ARBA00022989"/>
    </source>
</evidence>
<feature type="transmembrane region" description="Helical" evidence="5">
    <location>
        <begin position="12"/>
        <end position="31"/>
    </location>
</feature>
<keyword evidence="4 5" id="KW-0472">Membrane</keyword>
<comment type="subcellular location">
    <subcellularLocation>
        <location evidence="1">Membrane</location>
        <topology evidence="1">Multi-pass membrane protein</topology>
    </subcellularLocation>
</comment>
<evidence type="ECO:0000256" key="5">
    <source>
        <dbReference type="SAM" id="Phobius"/>
    </source>
</evidence>
<comment type="caution">
    <text evidence="6">The sequence shown here is derived from an EMBL/GenBank/DDBJ whole genome shotgun (WGS) entry which is preliminary data.</text>
</comment>
<sequence>MRSLTYRPADTFLYRLHPVTKGVGTFLWILWFSLHPWGLPASLAGLLGLLLVARLGGVPVLEILRELRGLILLLIVVALINLGGEGPAVGWRAGDAVVRVCGIFLWSAVLVTISSPAELTHFWELAFRPLGLFGVAAHELALVMVIGLRFLPVVLEEMERIRMAQAARGAGLPAGAGLVARVHHLLPLLIPTLVLSIHRASDLALAMEARGYRLSGQRSRYHEFRPQAGDLAAAFLLLALIIGTLWGRWPAASLGRGL</sequence>